<dbReference type="PANTHER" id="PTHR11005">
    <property type="entry name" value="LYSOSOMAL ACID LIPASE-RELATED"/>
    <property type="match status" value="1"/>
</dbReference>
<sequence>MPTFVPFLGRISFTDYVILFLVSLEKLLAVLLNCIPQVLFDAAALLINCITRRAVTPVDAMARRLRDARDIHEMGRLFDVDIEDHIVRTEDDYLLTVHRIVPRVGTSNGQVVYLHHGLLMCSDVWMCNTTRERNLPLVLHDLGFDVWLGNNRGNKYSTQHLYRRPGSQEFWDFSIDEFAFFDIPNSIEFVLEHTQLPQLICIGFSQGSAQTFASLSVREDLNSKISLFVAISPAMTPQGLHNRIVDSLLKSSPRLMYLFFGNRILLPSATVWQKTLHPTIFNFIIDVANRVLFNWRSENISRHQKQASYAKLYSTTSVKSVVHWFQILHAQKFQMFEEYDIVINSWNPTRSYQITTFPTRTNIRIPVLLLYGGSDSLVDIEVMKANLPSSQVFDVMIPGHEHLDLIWGRDVADLVIPNVLRFIWFFNDVKALDKEASFEEDDTDDYDDATGALDSAQELASPFDKSYSISTSTKDI</sequence>
<organism evidence="9 10">
    <name type="scientific">Lachancea quebecensis</name>
    <dbReference type="NCBI Taxonomy" id="1654605"/>
    <lineage>
        <taxon>Eukaryota</taxon>
        <taxon>Fungi</taxon>
        <taxon>Dikarya</taxon>
        <taxon>Ascomycota</taxon>
        <taxon>Saccharomycotina</taxon>
        <taxon>Saccharomycetes</taxon>
        <taxon>Saccharomycetales</taxon>
        <taxon>Saccharomycetaceae</taxon>
        <taxon>Lachancea</taxon>
    </lineage>
</organism>
<evidence type="ECO:0000259" key="8">
    <source>
        <dbReference type="Pfam" id="PF00561"/>
    </source>
</evidence>
<proteinExistence type="predicted"/>
<dbReference type="SUPFAM" id="SSF53474">
    <property type="entry name" value="alpha/beta-Hydrolases"/>
    <property type="match status" value="1"/>
</dbReference>
<keyword evidence="10" id="KW-1185">Reference proteome</keyword>
<evidence type="ECO:0000256" key="3">
    <source>
        <dbReference type="ARBA" id="ARBA00022801"/>
    </source>
</evidence>
<dbReference type="GO" id="GO:0016020">
    <property type="term" value="C:membrane"/>
    <property type="evidence" value="ECO:0007669"/>
    <property type="project" value="UniProtKB-SubCell"/>
</dbReference>
<keyword evidence="4" id="KW-0442">Lipid degradation</keyword>
<dbReference type="FunFam" id="3.40.50.1820:FF:000095">
    <property type="entry name" value="Triglyceride lipase-cholesterol esterase"/>
    <property type="match status" value="1"/>
</dbReference>
<accession>A0A0P1KPX8</accession>
<name>A0A0P1KPX8_9SACH</name>
<evidence type="ECO:0000256" key="7">
    <source>
        <dbReference type="ARBA" id="ARBA00023136"/>
    </source>
</evidence>
<comment type="subcellular location">
    <subcellularLocation>
        <location evidence="1">Membrane</location>
        <topology evidence="1">Single-pass membrane protein</topology>
    </subcellularLocation>
</comment>
<dbReference type="GO" id="GO:0016042">
    <property type="term" value="P:lipid catabolic process"/>
    <property type="evidence" value="ECO:0007669"/>
    <property type="project" value="UniProtKB-KW"/>
</dbReference>
<evidence type="ECO:0000313" key="9">
    <source>
        <dbReference type="EMBL" id="CUS20691.1"/>
    </source>
</evidence>
<dbReference type="Gene3D" id="3.40.50.1820">
    <property type="entry name" value="alpha/beta hydrolase"/>
    <property type="match status" value="1"/>
</dbReference>
<evidence type="ECO:0000256" key="6">
    <source>
        <dbReference type="ARBA" id="ARBA00023098"/>
    </source>
</evidence>
<keyword evidence="7" id="KW-0472">Membrane</keyword>
<reference evidence="10" key="1">
    <citation type="submission" date="2015-10" db="EMBL/GenBank/DDBJ databases">
        <authorList>
            <person name="Devillers H."/>
        </authorList>
    </citation>
    <scope>NUCLEOTIDE SEQUENCE [LARGE SCALE GENOMIC DNA]</scope>
</reference>
<evidence type="ECO:0000313" key="10">
    <source>
        <dbReference type="Proteomes" id="UP000236544"/>
    </source>
</evidence>
<dbReference type="InterPro" id="IPR000073">
    <property type="entry name" value="AB_hydrolase_1"/>
</dbReference>
<gene>
    <name evidence="9" type="ORF">LAQU0_S01e12420g</name>
</gene>
<dbReference type="OrthoDB" id="9974421at2759"/>
<keyword evidence="2" id="KW-0812">Transmembrane</keyword>
<feature type="domain" description="AB hydrolase-1" evidence="8">
    <location>
        <begin position="111"/>
        <end position="408"/>
    </location>
</feature>
<dbReference type="InterPro" id="IPR029058">
    <property type="entry name" value="AB_hydrolase_fold"/>
</dbReference>
<dbReference type="Proteomes" id="UP000236544">
    <property type="component" value="Unassembled WGS sequence"/>
</dbReference>
<evidence type="ECO:0000256" key="5">
    <source>
        <dbReference type="ARBA" id="ARBA00022989"/>
    </source>
</evidence>
<keyword evidence="6" id="KW-0443">Lipid metabolism</keyword>
<keyword evidence="3" id="KW-0378">Hydrolase</keyword>
<dbReference type="AlphaFoldDB" id="A0A0P1KPX8"/>
<protein>
    <submittedName>
        <fullName evidence="9">LAQU0S01e12420g1_1</fullName>
    </submittedName>
</protein>
<evidence type="ECO:0000256" key="1">
    <source>
        <dbReference type="ARBA" id="ARBA00004167"/>
    </source>
</evidence>
<evidence type="ECO:0000256" key="2">
    <source>
        <dbReference type="ARBA" id="ARBA00022692"/>
    </source>
</evidence>
<evidence type="ECO:0000256" key="4">
    <source>
        <dbReference type="ARBA" id="ARBA00022963"/>
    </source>
</evidence>
<keyword evidence="5" id="KW-1133">Transmembrane helix</keyword>
<dbReference type="Pfam" id="PF00561">
    <property type="entry name" value="Abhydrolase_1"/>
    <property type="match status" value="1"/>
</dbReference>
<dbReference type="EMBL" id="LN890560">
    <property type="protein sequence ID" value="CUS20691.1"/>
    <property type="molecule type" value="Genomic_DNA"/>
</dbReference>
<dbReference type="GO" id="GO:0016787">
    <property type="term" value="F:hydrolase activity"/>
    <property type="evidence" value="ECO:0007669"/>
    <property type="project" value="UniProtKB-KW"/>
</dbReference>